<comment type="subcellular location">
    <subcellularLocation>
        <location evidence="3">Cytoplasm</location>
    </subcellularLocation>
    <subcellularLocation>
        <location evidence="2">Membrane</location>
        <topology evidence="2">Peripheral membrane protein</topology>
        <orientation evidence="2">Cytoplasmic side</orientation>
    </subcellularLocation>
</comment>
<dbReference type="GO" id="GO:0016020">
    <property type="term" value="C:membrane"/>
    <property type="evidence" value="ECO:0007669"/>
    <property type="project" value="UniProtKB-SubCell"/>
</dbReference>
<gene>
    <name evidence="13" type="ORF">FGG08_006619</name>
</gene>
<feature type="region of interest" description="Disordered" evidence="11">
    <location>
        <begin position="151"/>
        <end position="344"/>
    </location>
</feature>
<dbReference type="GO" id="GO:0005829">
    <property type="term" value="C:cytosol"/>
    <property type="evidence" value="ECO:0007669"/>
    <property type="project" value="GOC"/>
</dbReference>
<dbReference type="CDD" id="cd07597">
    <property type="entry name" value="BAR_SNX8"/>
    <property type="match status" value="1"/>
</dbReference>
<dbReference type="Pfam" id="PF00787">
    <property type="entry name" value="PX"/>
    <property type="match status" value="1"/>
</dbReference>
<sequence length="752" mass="82149">MSLFGTTPEDTLVVKQSPSRALFDDEQAHEGGPQSSLFTDDDPAGATSPWGLPTPRKVAKGDVIKTLLPASDVPESYIDAYDTALNSGDTVGAGLGLVGTKKVLSSSGLSAGDQERILRVVVPGQEPAQGLGRGEFNVLMALIGLAQEGEEPTLDGVDDRKKNLPQPSLRPLTASTPSKRSYGGAVTQRPVTPPPPATNPTPSVSPAQPRHVRKDSLNFPEADPWGSPALHKDHGHSNTSRSPPKTNGMTSSPARIAGPTVPARTTSSFTAASSDPPAIGSSGIPADGSNASITGTGGEAWGSYGGISNSGFPHPRDAGLGGGGSSDPGENRRNSAVIGRSIGGGRLTGSGIEETVTITVLPEKEGMFMFQHRNYQVVSTRRGSKVVRRYSDFVWLLECLHKRYPFRQLPLLPPKRLAVNGNHLSADTAFLEKRRRGLARFANALVRHPVLSQEQLVVMFLTVPTVRPPPNPRNWSHFALTLKQELAVWRKQATISVQEEFKNKQLPAGLEDSLPPNLNEVFETVRSGVRRSSEIYINLCNLMERLAKRNEGVAADYQRFSRALQTLSDQSESVYAIDTNDIPLLNDGLNATAKHLSTSQALLEDEARAWDMGVLEDLKRQRDILVSMRDVFDRKDRYARDNIPQLEKRIQNNEHKLALVRGRPMESVKPGEAEKIEEAIIKDKQSIVEQHARGVFIKECVRDELIFFHSSQYHVSRLHQDWSQERVKYAELQADNWRSLSEAVDGMPTSGD</sequence>
<dbReference type="Pfam" id="PF19566">
    <property type="entry name" value="Snx8_BAR_dom"/>
    <property type="match status" value="1"/>
</dbReference>
<evidence type="ECO:0000259" key="12">
    <source>
        <dbReference type="PROSITE" id="PS50195"/>
    </source>
</evidence>
<evidence type="ECO:0000256" key="7">
    <source>
        <dbReference type="ARBA" id="ARBA00022490"/>
    </source>
</evidence>
<dbReference type="Gene3D" id="1.20.1270.60">
    <property type="entry name" value="Arfaptin homology (AH) domain/BAR domain"/>
    <property type="match status" value="1"/>
</dbReference>
<feature type="region of interest" description="Disordered" evidence="11">
    <location>
        <begin position="1"/>
        <end position="54"/>
    </location>
</feature>
<dbReference type="AlphaFoldDB" id="A0A9P8I0J2"/>
<dbReference type="PANTHER" id="PTHR47554:SF1">
    <property type="entry name" value="SORTING NEXIN MVP1"/>
    <property type="match status" value="1"/>
</dbReference>
<dbReference type="InterPro" id="IPR027267">
    <property type="entry name" value="AH/BAR_dom_sf"/>
</dbReference>
<dbReference type="GO" id="GO:0006623">
    <property type="term" value="P:protein targeting to vacuole"/>
    <property type="evidence" value="ECO:0007669"/>
    <property type="project" value="TreeGrafter"/>
</dbReference>
<evidence type="ECO:0000256" key="6">
    <source>
        <dbReference type="ARBA" id="ARBA00022448"/>
    </source>
</evidence>
<dbReference type="PROSITE" id="PS50195">
    <property type="entry name" value="PX"/>
    <property type="match status" value="1"/>
</dbReference>
<reference evidence="13" key="1">
    <citation type="submission" date="2021-03" db="EMBL/GenBank/DDBJ databases">
        <title>Comparative genomics and phylogenomic investigation of the class Geoglossomycetes provide insights into ecological specialization and systematics.</title>
        <authorList>
            <person name="Melie T."/>
            <person name="Pirro S."/>
            <person name="Miller A.N."/>
            <person name="Quandt A."/>
        </authorList>
    </citation>
    <scope>NUCLEOTIDE SEQUENCE</scope>
    <source>
        <strain evidence="13">GBOQ0MN5Z8</strain>
    </source>
</reference>
<dbReference type="GO" id="GO:0005768">
    <property type="term" value="C:endosome"/>
    <property type="evidence" value="ECO:0007669"/>
    <property type="project" value="TreeGrafter"/>
</dbReference>
<evidence type="ECO:0000256" key="5">
    <source>
        <dbReference type="ARBA" id="ARBA00014268"/>
    </source>
</evidence>
<dbReference type="CDD" id="cd06866">
    <property type="entry name" value="PX_SNX8_Mvp1p_like"/>
    <property type="match status" value="1"/>
</dbReference>
<feature type="compositionally biased region" description="Low complexity" evidence="11">
    <location>
        <begin position="262"/>
        <end position="278"/>
    </location>
</feature>
<dbReference type="PANTHER" id="PTHR47554">
    <property type="entry name" value="SORTING NEXIN MVP1"/>
    <property type="match status" value="1"/>
</dbReference>
<dbReference type="Proteomes" id="UP000698800">
    <property type="component" value="Unassembled WGS sequence"/>
</dbReference>
<keyword evidence="14" id="KW-1185">Reference proteome</keyword>
<evidence type="ECO:0000256" key="2">
    <source>
        <dbReference type="ARBA" id="ARBA00004287"/>
    </source>
</evidence>
<dbReference type="SMART" id="SM00312">
    <property type="entry name" value="PX"/>
    <property type="match status" value="1"/>
</dbReference>
<keyword evidence="9" id="KW-0472">Membrane</keyword>
<proteinExistence type="inferred from homology"/>
<dbReference type="InterPro" id="IPR028662">
    <property type="entry name" value="SNX8/Mvp1"/>
</dbReference>
<dbReference type="InterPro" id="IPR001683">
    <property type="entry name" value="PX_dom"/>
</dbReference>
<evidence type="ECO:0000256" key="3">
    <source>
        <dbReference type="ARBA" id="ARBA00004496"/>
    </source>
</evidence>
<dbReference type="OrthoDB" id="10064318at2759"/>
<feature type="compositionally biased region" description="Polar residues" evidence="11">
    <location>
        <begin position="1"/>
        <end position="19"/>
    </location>
</feature>
<dbReference type="GO" id="GO:0042147">
    <property type="term" value="P:retrograde transport, endosome to Golgi"/>
    <property type="evidence" value="ECO:0007669"/>
    <property type="project" value="InterPro"/>
</dbReference>
<comment type="function">
    <text evidence="1">Required for vacuolar protein sorting.</text>
</comment>
<dbReference type="InterPro" id="IPR036871">
    <property type="entry name" value="PX_dom_sf"/>
</dbReference>
<evidence type="ECO:0000313" key="14">
    <source>
        <dbReference type="Proteomes" id="UP000698800"/>
    </source>
</evidence>
<organism evidence="13 14">
    <name type="scientific">Glutinoglossum americanum</name>
    <dbReference type="NCBI Taxonomy" id="1670608"/>
    <lineage>
        <taxon>Eukaryota</taxon>
        <taxon>Fungi</taxon>
        <taxon>Dikarya</taxon>
        <taxon>Ascomycota</taxon>
        <taxon>Pezizomycotina</taxon>
        <taxon>Geoglossomycetes</taxon>
        <taxon>Geoglossales</taxon>
        <taxon>Geoglossaceae</taxon>
        <taxon>Glutinoglossum</taxon>
    </lineage>
</organism>
<name>A0A9P8I0J2_9PEZI</name>
<keyword evidence="6" id="KW-0813">Transport</keyword>
<keyword evidence="7" id="KW-0963">Cytoplasm</keyword>
<evidence type="ECO:0000256" key="11">
    <source>
        <dbReference type="SAM" id="MobiDB-lite"/>
    </source>
</evidence>
<evidence type="ECO:0000256" key="4">
    <source>
        <dbReference type="ARBA" id="ARBA00010883"/>
    </source>
</evidence>
<keyword evidence="8" id="KW-0653">Protein transport</keyword>
<evidence type="ECO:0000313" key="13">
    <source>
        <dbReference type="EMBL" id="KAH0536523.1"/>
    </source>
</evidence>
<feature type="compositionally biased region" description="Polar residues" evidence="11">
    <location>
        <begin position="237"/>
        <end position="253"/>
    </location>
</feature>
<dbReference type="EMBL" id="JAGHQL010000200">
    <property type="protein sequence ID" value="KAH0536523.1"/>
    <property type="molecule type" value="Genomic_DNA"/>
</dbReference>
<protein>
    <recommendedName>
        <fullName evidence="5">Sorting nexin MVP1</fullName>
    </recommendedName>
    <alternativeName>
        <fullName evidence="10">Sorting nexin mvp1</fullName>
    </alternativeName>
</protein>
<evidence type="ECO:0000256" key="8">
    <source>
        <dbReference type="ARBA" id="ARBA00022927"/>
    </source>
</evidence>
<dbReference type="Gene3D" id="3.30.1520.10">
    <property type="entry name" value="Phox-like domain"/>
    <property type="match status" value="1"/>
</dbReference>
<accession>A0A9P8I0J2</accession>
<evidence type="ECO:0000256" key="10">
    <source>
        <dbReference type="ARBA" id="ARBA00072009"/>
    </source>
</evidence>
<dbReference type="SUPFAM" id="SSF64268">
    <property type="entry name" value="PX domain"/>
    <property type="match status" value="1"/>
</dbReference>
<evidence type="ECO:0000256" key="9">
    <source>
        <dbReference type="ARBA" id="ARBA00023136"/>
    </source>
</evidence>
<evidence type="ECO:0000256" key="1">
    <source>
        <dbReference type="ARBA" id="ARBA00002474"/>
    </source>
</evidence>
<dbReference type="FunFam" id="1.20.1270.60:FF:000072">
    <property type="entry name" value="Sorting nexin MVP1"/>
    <property type="match status" value="1"/>
</dbReference>
<dbReference type="InterPro" id="IPR045734">
    <property type="entry name" value="Snx8_BAR_dom"/>
</dbReference>
<feature type="domain" description="PX" evidence="12">
    <location>
        <begin position="353"/>
        <end position="467"/>
    </location>
</feature>
<comment type="similarity">
    <text evidence="4">Belongs to the sorting nexin family.</text>
</comment>
<dbReference type="InterPro" id="IPR035704">
    <property type="entry name" value="SNX8/Mvp1_PX"/>
</dbReference>
<feature type="compositionally biased region" description="Gly residues" evidence="11">
    <location>
        <begin position="295"/>
        <end position="305"/>
    </location>
</feature>
<dbReference type="GO" id="GO:0032266">
    <property type="term" value="F:phosphatidylinositol-3-phosphate binding"/>
    <property type="evidence" value="ECO:0007669"/>
    <property type="project" value="TreeGrafter"/>
</dbReference>
<comment type="caution">
    <text evidence="13">The sequence shown here is derived from an EMBL/GenBank/DDBJ whole genome shotgun (WGS) entry which is preliminary data.</text>
</comment>
<dbReference type="FunFam" id="3.30.1520.10:FF:000037">
    <property type="entry name" value="Sorting nexin mvp-1"/>
    <property type="match status" value="1"/>
</dbReference>